<keyword evidence="1" id="KW-1133">Transmembrane helix</keyword>
<evidence type="ECO:0000313" key="2">
    <source>
        <dbReference type="EMBL" id="PXV71558.1"/>
    </source>
</evidence>
<evidence type="ECO:0000313" key="3">
    <source>
        <dbReference type="Proteomes" id="UP000248330"/>
    </source>
</evidence>
<organism evidence="2 3">
    <name type="scientific">Sinimarinibacterium flocculans</name>
    <dbReference type="NCBI Taxonomy" id="985250"/>
    <lineage>
        <taxon>Bacteria</taxon>
        <taxon>Pseudomonadati</taxon>
        <taxon>Pseudomonadota</taxon>
        <taxon>Gammaproteobacteria</taxon>
        <taxon>Nevskiales</taxon>
        <taxon>Nevskiaceae</taxon>
        <taxon>Sinimarinibacterium</taxon>
    </lineage>
</organism>
<keyword evidence="1" id="KW-0812">Transmembrane</keyword>
<dbReference type="EMBL" id="QICN01000001">
    <property type="protein sequence ID" value="PXV71558.1"/>
    <property type="molecule type" value="Genomic_DNA"/>
</dbReference>
<dbReference type="Proteomes" id="UP000248330">
    <property type="component" value="Unassembled WGS sequence"/>
</dbReference>
<dbReference type="AlphaFoldDB" id="A0A318EH53"/>
<gene>
    <name evidence="2" type="ORF">C8D93_101610</name>
</gene>
<protein>
    <submittedName>
        <fullName evidence="2">Uncharacterized protein</fullName>
    </submittedName>
</protein>
<name>A0A318EH53_9GAMM</name>
<keyword evidence="3" id="KW-1185">Reference proteome</keyword>
<evidence type="ECO:0000256" key="1">
    <source>
        <dbReference type="SAM" id="Phobius"/>
    </source>
</evidence>
<reference evidence="2 3" key="1">
    <citation type="submission" date="2018-04" db="EMBL/GenBank/DDBJ databases">
        <title>Genomic Encyclopedia of Type Strains, Phase IV (KMG-IV): sequencing the most valuable type-strain genomes for metagenomic binning, comparative biology and taxonomic classification.</title>
        <authorList>
            <person name="Goeker M."/>
        </authorList>
    </citation>
    <scope>NUCLEOTIDE SEQUENCE [LARGE SCALE GENOMIC DNA]</scope>
    <source>
        <strain evidence="2 3">DSM 104150</strain>
    </source>
</reference>
<feature type="transmembrane region" description="Helical" evidence="1">
    <location>
        <begin position="6"/>
        <end position="29"/>
    </location>
</feature>
<keyword evidence="1" id="KW-0472">Membrane</keyword>
<accession>A0A318EH53</accession>
<sequence>MKGSHIIFGAGMVAGMALAGLIQLVVMGLGA</sequence>
<proteinExistence type="predicted"/>
<comment type="caution">
    <text evidence="2">The sequence shown here is derived from an EMBL/GenBank/DDBJ whole genome shotgun (WGS) entry which is preliminary data.</text>
</comment>